<proteinExistence type="predicted"/>
<organism evidence="2 3">
    <name type="scientific">Arthrobacter terrae</name>
    <dbReference type="NCBI Taxonomy" id="2935737"/>
    <lineage>
        <taxon>Bacteria</taxon>
        <taxon>Bacillati</taxon>
        <taxon>Actinomycetota</taxon>
        <taxon>Actinomycetes</taxon>
        <taxon>Micrococcales</taxon>
        <taxon>Micrococcaceae</taxon>
        <taxon>Arthrobacter</taxon>
    </lineage>
</organism>
<evidence type="ECO:0000313" key="3">
    <source>
        <dbReference type="Proteomes" id="UP000655366"/>
    </source>
</evidence>
<dbReference type="EMBL" id="JADNYM010000038">
    <property type="protein sequence ID" value="MBG0741729.1"/>
    <property type="molecule type" value="Genomic_DNA"/>
</dbReference>
<reference evidence="2 3" key="1">
    <citation type="submission" date="2020-11" db="EMBL/GenBank/DDBJ databases">
        <title>Arthrobacter antarcticus sp. nov., isolated from Antarctic Soil.</title>
        <authorList>
            <person name="Li J."/>
        </authorList>
    </citation>
    <scope>NUCLEOTIDE SEQUENCE [LARGE SCALE GENOMIC DNA]</scope>
    <source>
        <strain evidence="2 3">Z1-20</strain>
    </source>
</reference>
<evidence type="ECO:0000313" key="2">
    <source>
        <dbReference type="EMBL" id="MBG0741729.1"/>
    </source>
</evidence>
<feature type="region of interest" description="Disordered" evidence="1">
    <location>
        <begin position="143"/>
        <end position="171"/>
    </location>
</feature>
<name>A0A931CVJ0_9MICC</name>
<accession>A0A931CVJ0</accession>
<feature type="region of interest" description="Disordered" evidence="1">
    <location>
        <begin position="1"/>
        <end position="25"/>
    </location>
</feature>
<gene>
    <name evidence="2" type="ORF">IV500_20440</name>
</gene>
<sequence>MLDDLTGDEELTDFPEVSGRHRSDEREMPAEVFYDLDGMTIVVTAVGHEILADLPKPCRDTGRHRRLHTGFVAVEFVNDYGRDQQLYLALAYEYPQSHDPALSVSTLRKVETCGGVDEEVQHEVSLRGAFSYVPIVRSQRHKRDQVATHLRTRTDPSPDGGRCSPNLLLRS</sequence>
<feature type="compositionally biased region" description="Acidic residues" evidence="1">
    <location>
        <begin position="1"/>
        <end position="13"/>
    </location>
</feature>
<dbReference type="Proteomes" id="UP000655366">
    <property type="component" value="Unassembled WGS sequence"/>
</dbReference>
<protein>
    <submittedName>
        <fullName evidence="2">Uncharacterized protein</fullName>
    </submittedName>
</protein>
<dbReference type="AlphaFoldDB" id="A0A931CVJ0"/>
<evidence type="ECO:0000256" key="1">
    <source>
        <dbReference type="SAM" id="MobiDB-lite"/>
    </source>
</evidence>
<comment type="caution">
    <text evidence="2">The sequence shown here is derived from an EMBL/GenBank/DDBJ whole genome shotgun (WGS) entry which is preliminary data.</text>
</comment>
<keyword evidence="3" id="KW-1185">Reference proteome</keyword>
<dbReference type="RefSeq" id="WP_196398658.1">
    <property type="nucleotide sequence ID" value="NZ_JADNYM010000038.1"/>
</dbReference>